<dbReference type="GO" id="GO:0016020">
    <property type="term" value="C:membrane"/>
    <property type="evidence" value="ECO:0007669"/>
    <property type="project" value="UniProtKB-SubCell"/>
</dbReference>
<feature type="transmembrane region" description="Helical" evidence="10">
    <location>
        <begin position="426"/>
        <end position="445"/>
    </location>
</feature>
<keyword evidence="4 10" id="KW-0812">Transmembrane</keyword>
<dbReference type="Proteomes" id="UP000322225">
    <property type="component" value="Chromosome 1"/>
</dbReference>
<dbReference type="InterPro" id="IPR005829">
    <property type="entry name" value="Sugar_transporter_CS"/>
</dbReference>
<evidence type="ECO:0000256" key="2">
    <source>
        <dbReference type="ARBA" id="ARBA00010992"/>
    </source>
</evidence>
<feature type="domain" description="Major facilitator superfamily (MFS) profile" evidence="11">
    <location>
        <begin position="108"/>
        <end position="549"/>
    </location>
</feature>
<comment type="similarity">
    <text evidence="2 8">Belongs to the major facilitator superfamily. Sugar transporter (TC 2.A.1.1) family.</text>
</comment>
<dbReference type="GO" id="GO:0005351">
    <property type="term" value="F:carbohydrate:proton symporter activity"/>
    <property type="evidence" value="ECO:0007669"/>
    <property type="project" value="TreeGrafter"/>
</dbReference>
<feature type="transmembrane region" description="Helical" evidence="10">
    <location>
        <begin position="247"/>
        <end position="267"/>
    </location>
</feature>
<feature type="transmembrane region" description="Helical" evidence="10">
    <location>
        <begin position="498"/>
        <end position="515"/>
    </location>
</feature>
<evidence type="ECO:0000256" key="3">
    <source>
        <dbReference type="ARBA" id="ARBA00022448"/>
    </source>
</evidence>
<feature type="transmembrane region" description="Helical" evidence="10">
    <location>
        <begin position="279"/>
        <end position="296"/>
    </location>
</feature>
<feature type="region of interest" description="Disordered" evidence="9">
    <location>
        <begin position="1"/>
        <end position="23"/>
    </location>
</feature>
<comment type="catalytic activity">
    <reaction evidence="7">
        <text>myo-inositol(out) + H(+)(out) = myo-inositol(in) + H(+)(in)</text>
        <dbReference type="Rhea" id="RHEA:60364"/>
        <dbReference type="ChEBI" id="CHEBI:15378"/>
        <dbReference type="ChEBI" id="CHEBI:17268"/>
    </reaction>
</comment>
<dbReference type="EMBL" id="CP144051">
    <property type="protein sequence ID" value="WWD15581.1"/>
    <property type="molecule type" value="Genomic_DNA"/>
</dbReference>
<evidence type="ECO:0000313" key="13">
    <source>
        <dbReference type="Proteomes" id="UP000322225"/>
    </source>
</evidence>
<keyword evidence="13" id="KW-1185">Reference proteome</keyword>
<dbReference type="Pfam" id="PF00083">
    <property type="entry name" value="Sugar_tr"/>
    <property type="match status" value="1"/>
</dbReference>
<keyword evidence="6 10" id="KW-0472">Membrane</keyword>
<dbReference type="NCBIfam" id="TIGR00879">
    <property type="entry name" value="SP"/>
    <property type="match status" value="1"/>
</dbReference>
<keyword evidence="3 8" id="KW-0813">Transport</keyword>
<reference evidence="12" key="2">
    <citation type="submission" date="2024-01" db="EMBL/GenBank/DDBJ databases">
        <title>Comparative genomics of Cryptococcus and Kwoniella reveals pathogenesis evolution and contrasting modes of karyotype evolution via chromosome fusion or intercentromeric recombination.</title>
        <authorList>
            <person name="Coelho M.A."/>
            <person name="David-Palma M."/>
            <person name="Shea T."/>
            <person name="Bowers K."/>
            <person name="McGinley-Smith S."/>
            <person name="Mohammad A.W."/>
            <person name="Gnirke A."/>
            <person name="Yurkov A.M."/>
            <person name="Nowrousian M."/>
            <person name="Sun S."/>
            <person name="Cuomo C.A."/>
            <person name="Heitman J."/>
        </authorList>
    </citation>
    <scope>NUCLEOTIDE SEQUENCE</scope>
    <source>
        <strain evidence="12">CBS 12478</strain>
    </source>
</reference>
<protein>
    <recommendedName>
        <fullName evidence="11">Major facilitator superfamily (MFS) profile domain-containing protein</fullName>
    </recommendedName>
</protein>
<evidence type="ECO:0000259" key="11">
    <source>
        <dbReference type="PROSITE" id="PS50850"/>
    </source>
</evidence>
<dbReference type="PANTHER" id="PTHR48022">
    <property type="entry name" value="PLASTIDIC GLUCOSE TRANSPORTER 4"/>
    <property type="match status" value="1"/>
</dbReference>
<feature type="transmembrane region" description="Helical" evidence="10">
    <location>
        <begin position="186"/>
        <end position="211"/>
    </location>
</feature>
<evidence type="ECO:0000256" key="5">
    <source>
        <dbReference type="ARBA" id="ARBA00022989"/>
    </source>
</evidence>
<accession>A0AAJ8MUI8</accession>
<feature type="transmembrane region" description="Helical" evidence="10">
    <location>
        <begin position="155"/>
        <end position="174"/>
    </location>
</feature>
<evidence type="ECO:0000256" key="4">
    <source>
        <dbReference type="ARBA" id="ARBA00022692"/>
    </source>
</evidence>
<keyword evidence="5 10" id="KW-1133">Transmembrane helix</keyword>
<dbReference type="AlphaFoldDB" id="A0AAJ8MUI8"/>
<dbReference type="InterPro" id="IPR050360">
    <property type="entry name" value="MFS_Sugar_Transporters"/>
</dbReference>
<proteinExistence type="inferred from homology"/>
<feature type="transmembrane region" description="Helical" evidence="10">
    <location>
        <begin position="457"/>
        <end position="477"/>
    </location>
</feature>
<dbReference type="InterPro" id="IPR003663">
    <property type="entry name" value="Sugar/inositol_transpt"/>
</dbReference>
<evidence type="ECO:0000256" key="10">
    <source>
        <dbReference type="SAM" id="Phobius"/>
    </source>
</evidence>
<organism evidence="12 13">
    <name type="scientific">Kwoniella shandongensis</name>
    <dbReference type="NCBI Taxonomy" id="1734106"/>
    <lineage>
        <taxon>Eukaryota</taxon>
        <taxon>Fungi</taxon>
        <taxon>Dikarya</taxon>
        <taxon>Basidiomycota</taxon>
        <taxon>Agaricomycotina</taxon>
        <taxon>Tremellomycetes</taxon>
        <taxon>Tremellales</taxon>
        <taxon>Cryptococcaceae</taxon>
        <taxon>Kwoniella</taxon>
    </lineage>
</organism>
<gene>
    <name evidence="12" type="ORF">CI109_100003</name>
</gene>
<dbReference type="PROSITE" id="PS00217">
    <property type="entry name" value="SUGAR_TRANSPORT_2"/>
    <property type="match status" value="1"/>
</dbReference>
<dbReference type="InterPro" id="IPR020846">
    <property type="entry name" value="MFS_dom"/>
</dbReference>
<comment type="subcellular location">
    <subcellularLocation>
        <location evidence="1">Membrane</location>
        <topology evidence="1">Multi-pass membrane protein</topology>
    </subcellularLocation>
</comment>
<evidence type="ECO:0000313" key="12">
    <source>
        <dbReference type="EMBL" id="WWD15581.1"/>
    </source>
</evidence>
<dbReference type="InterPro" id="IPR036259">
    <property type="entry name" value="MFS_trans_sf"/>
</dbReference>
<evidence type="ECO:0000256" key="7">
    <source>
        <dbReference type="ARBA" id="ARBA00049119"/>
    </source>
</evidence>
<evidence type="ECO:0000256" key="9">
    <source>
        <dbReference type="SAM" id="MobiDB-lite"/>
    </source>
</evidence>
<feature type="transmembrane region" description="Helical" evidence="10">
    <location>
        <begin position="395"/>
        <end position="417"/>
    </location>
</feature>
<feature type="transmembrane region" description="Helical" evidence="10">
    <location>
        <begin position="107"/>
        <end position="135"/>
    </location>
</feature>
<evidence type="ECO:0000256" key="1">
    <source>
        <dbReference type="ARBA" id="ARBA00004141"/>
    </source>
</evidence>
<dbReference type="KEGG" id="ksn:43591315"/>
<evidence type="ECO:0000256" key="8">
    <source>
        <dbReference type="RuleBase" id="RU003346"/>
    </source>
</evidence>
<reference evidence="12" key="1">
    <citation type="submission" date="2017-08" db="EMBL/GenBank/DDBJ databases">
        <authorList>
            <person name="Cuomo C."/>
            <person name="Billmyre B."/>
            <person name="Heitman J."/>
        </authorList>
    </citation>
    <scope>NUCLEOTIDE SEQUENCE</scope>
    <source>
        <strain evidence="12">CBS 12478</strain>
    </source>
</reference>
<dbReference type="Gene3D" id="1.20.1250.20">
    <property type="entry name" value="MFS general substrate transporter like domains"/>
    <property type="match status" value="1"/>
</dbReference>
<evidence type="ECO:0000256" key="6">
    <source>
        <dbReference type="ARBA" id="ARBA00023136"/>
    </source>
</evidence>
<feature type="compositionally biased region" description="Basic residues" evidence="9">
    <location>
        <begin position="1"/>
        <end position="13"/>
    </location>
</feature>
<dbReference type="RefSeq" id="XP_031858644.2">
    <property type="nucleotide sequence ID" value="XM_032007147.2"/>
</dbReference>
<name>A0AAJ8MUI8_9TREE</name>
<feature type="transmembrane region" description="Helical" evidence="10">
    <location>
        <begin position="527"/>
        <end position="545"/>
    </location>
</feature>
<dbReference type="InterPro" id="IPR005828">
    <property type="entry name" value="MFS_sugar_transport-like"/>
</dbReference>
<dbReference type="GeneID" id="43591315"/>
<dbReference type="PANTHER" id="PTHR48022:SF57">
    <property type="entry name" value="MALTOSE TRANSPORTER, PUTATIVE (AFU_ORTHOLOGUE AFUA_4G00150)-RELATED"/>
    <property type="match status" value="1"/>
</dbReference>
<dbReference type="PROSITE" id="PS50850">
    <property type="entry name" value="MFS"/>
    <property type="match status" value="1"/>
</dbReference>
<sequence length="580" mass="64034">MAPKSSRHRKHNKTAPVEFASMSESMLQETASGAGYRGAARGKRIAAMSSEKAFASEKQEYDQHVENAAALSAANAKTLKDDAIEAENAEHQMTVLEAVKAYPMACFWAFVMSFMIIMESYDVFLIGNFIALPAFANKYGVFDVGSNKYVIEAKWQSALQMAGQLGALIGVFLAGPLTSRIGYRWATLVGLTLMNATIFVMFFANSLPLFFVSQLLEGLPWGIFIANAPAYCSEIVPLRLRAPATQVLQLFWAVGSIIVGAVTYVYNPRLDSSAYKIPIALQWMFPLPLMVLMWLAPESPWWLVRNNRDEQAKRSIERLGRKSQLNSPEVVAMIRRVVENEASTKSPSYIELFKGSDLRRTLIVCGIYAGQNLAGNLIANQAVYFFEQAGMTVNFAFALGLITSALQSVAVMLSWILTTYFGRRTIYLWGTGFNIVMLVALGIAACVPKSSASSYAQAIFGLIVSVGFTLAAAPVSWAIIAETSAIRLRPLTTGIGRASYYIIEIPCIFLGSYMLNPTGGNLGGKCGFVWGGTALFCWVVAYFYLPEFKGRSYREIDIMFKRKIPARQWKQTVIDVQDDE</sequence>
<dbReference type="SUPFAM" id="SSF103473">
    <property type="entry name" value="MFS general substrate transporter"/>
    <property type="match status" value="1"/>
</dbReference>
<dbReference type="FunFam" id="1.20.1250.20:FF:000078">
    <property type="entry name" value="MFS maltose transporter, putative"/>
    <property type="match status" value="1"/>
</dbReference>